<dbReference type="PROSITE" id="PS50994">
    <property type="entry name" value="INTEGRASE"/>
    <property type="match status" value="1"/>
</dbReference>
<accession>A0A919Q2R9</accession>
<dbReference type="InterPro" id="IPR012337">
    <property type="entry name" value="RNaseH-like_sf"/>
</dbReference>
<dbReference type="InterPro" id="IPR036397">
    <property type="entry name" value="RNaseH_sf"/>
</dbReference>
<sequence length="394" mass="44642">MDFRACRSLERDVPRSYPPEFRRKVLDLLKAGRSVAQLVRDLQVSDQTIYTWRRQELIDTGQVPGVTSSDHAELVAARRRIAELETELAIHRRATELLKEAVLPKDRYAAIATMAAEGFPIEACCRVTEVSVSGFFAWRSRPLSARALRHLWLTEQIREVHAASHGVYGSPRVHAELRLGRGIVVGHGSVEVLMRRAGIVGLPTRRRFRPKPDTPTAADLVNRNFTRDAPNLLWVTDITEHPTREGKVYCAVVLDTFSRKVVGWSIDSTQNAALVTNALSMAITNRRSTATVIHSDHGVQFTSWTFTRRVHQAGLIPSMGTIGDCYDNGMMESFWGRMQTELLNRRRWKTRIELANAIFEYLEVFHNRQRRHSALGMLAPAEFERLLPTILSVA</sequence>
<dbReference type="GO" id="GO:0015074">
    <property type="term" value="P:DNA integration"/>
    <property type="evidence" value="ECO:0007669"/>
    <property type="project" value="InterPro"/>
</dbReference>
<dbReference type="Proteomes" id="UP000660611">
    <property type="component" value="Unassembled WGS sequence"/>
</dbReference>
<dbReference type="InterPro" id="IPR048020">
    <property type="entry name" value="Transpos_IS3"/>
</dbReference>
<protein>
    <recommendedName>
        <fullName evidence="3">Integrase catalytic domain-containing protein</fullName>
    </recommendedName>
</protein>
<gene>
    <name evidence="4" type="ORF">Dsi01nite_112790</name>
</gene>
<dbReference type="InterPro" id="IPR025948">
    <property type="entry name" value="HTH-like_dom"/>
</dbReference>
<proteinExistence type="predicted"/>
<dbReference type="Pfam" id="PF00665">
    <property type="entry name" value="rve"/>
    <property type="match status" value="1"/>
</dbReference>
<dbReference type="SUPFAM" id="SSF53098">
    <property type="entry name" value="Ribonuclease H-like"/>
    <property type="match status" value="1"/>
</dbReference>
<evidence type="ECO:0000259" key="3">
    <source>
        <dbReference type="PROSITE" id="PS50994"/>
    </source>
</evidence>
<dbReference type="GO" id="GO:0006313">
    <property type="term" value="P:DNA transposition"/>
    <property type="evidence" value="ECO:0007669"/>
    <property type="project" value="InterPro"/>
</dbReference>
<feature type="coiled-coil region" evidence="2">
    <location>
        <begin position="74"/>
        <end position="101"/>
    </location>
</feature>
<evidence type="ECO:0000256" key="2">
    <source>
        <dbReference type="SAM" id="Coils"/>
    </source>
</evidence>
<keyword evidence="2" id="KW-0175">Coiled coil</keyword>
<dbReference type="AlphaFoldDB" id="A0A919Q2R9"/>
<dbReference type="EMBL" id="BONQ01000239">
    <property type="protein sequence ID" value="GIG53238.1"/>
    <property type="molecule type" value="Genomic_DNA"/>
</dbReference>
<dbReference type="Pfam" id="PF01527">
    <property type="entry name" value="HTH_Tnp_1"/>
    <property type="match status" value="1"/>
</dbReference>
<keyword evidence="5" id="KW-1185">Reference proteome</keyword>
<dbReference type="SUPFAM" id="SSF46689">
    <property type="entry name" value="Homeodomain-like"/>
    <property type="match status" value="1"/>
</dbReference>
<evidence type="ECO:0000313" key="4">
    <source>
        <dbReference type="EMBL" id="GIG53238.1"/>
    </source>
</evidence>
<evidence type="ECO:0000256" key="1">
    <source>
        <dbReference type="ARBA" id="ARBA00002286"/>
    </source>
</evidence>
<dbReference type="NCBIfam" id="NF033516">
    <property type="entry name" value="transpos_IS3"/>
    <property type="match status" value="1"/>
</dbReference>
<dbReference type="InterPro" id="IPR050900">
    <property type="entry name" value="Transposase_IS3/IS150/IS904"/>
</dbReference>
<dbReference type="PANTHER" id="PTHR46889">
    <property type="entry name" value="TRANSPOSASE INSF FOR INSERTION SEQUENCE IS3B-RELATED"/>
    <property type="match status" value="1"/>
</dbReference>
<dbReference type="InterPro" id="IPR001584">
    <property type="entry name" value="Integrase_cat-core"/>
</dbReference>
<reference evidence="4" key="1">
    <citation type="submission" date="2021-01" db="EMBL/GenBank/DDBJ databases">
        <title>Whole genome shotgun sequence of Dactylosporangium siamense NBRC 106093.</title>
        <authorList>
            <person name="Komaki H."/>
            <person name="Tamura T."/>
        </authorList>
    </citation>
    <scope>NUCLEOTIDE SEQUENCE</scope>
    <source>
        <strain evidence="4">NBRC 106093</strain>
    </source>
</reference>
<dbReference type="Pfam" id="PF13333">
    <property type="entry name" value="rve_2"/>
    <property type="match status" value="1"/>
</dbReference>
<dbReference type="GO" id="GO:0003677">
    <property type="term" value="F:DNA binding"/>
    <property type="evidence" value="ECO:0007669"/>
    <property type="project" value="InterPro"/>
</dbReference>
<organism evidence="4 5">
    <name type="scientific">Dactylosporangium siamense</name>
    <dbReference type="NCBI Taxonomy" id="685454"/>
    <lineage>
        <taxon>Bacteria</taxon>
        <taxon>Bacillati</taxon>
        <taxon>Actinomycetota</taxon>
        <taxon>Actinomycetes</taxon>
        <taxon>Micromonosporales</taxon>
        <taxon>Micromonosporaceae</taxon>
        <taxon>Dactylosporangium</taxon>
    </lineage>
</organism>
<comment type="caution">
    <text evidence="4">The sequence shown here is derived from an EMBL/GenBank/DDBJ whole genome shotgun (WGS) entry which is preliminary data.</text>
</comment>
<dbReference type="Gene3D" id="3.30.420.10">
    <property type="entry name" value="Ribonuclease H-like superfamily/Ribonuclease H"/>
    <property type="match status" value="1"/>
</dbReference>
<dbReference type="GO" id="GO:0004803">
    <property type="term" value="F:transposase activity"/>
    <property type="evidence" value="ECO:0007669"/>
    <property type="project" value="InterPro"/>
</dbReference>
<dbReference type="PANTHER" id="PTHR46889:SF4">
    <property type="entry name" value="TRANSPOSASE INSO FOR INSERTION SEQUENCE ELEMENT IS911B-RELATED"/>
    <property type="match status" value="1"/>
</dbReference>
<dbReference type="InterPro" id="IPR002514">
    <property type="entry name" value="Transposase_8"/>
</dbReference>
<evidence type="ECO:0000313" key="5">
    <source>
        <dbReference type="Proteomes" id="UP000660611"/>
    </source>
</evidence>
<comment type="function">
    <text evidence="1">Involved in the transposition of the insertion sequence.</text>
</comment>
<dbReference type="Gene3D" id="1.10.10.60">
    <property type="entry name" value="Homeodomain-like"/>
    <property type="match status" value="1"/>
</dbReference>
<dbReference type="InterPro" id="IPR009057">
    <property type="entry name" value="Homeodomain-like_sf"/>
</dbReference>
<dbReference type="Pfam" id="PF13276">
    <property type="entry name" value="HTH_21"/>
    <property type="match status" value="1"/>
</dbReference>
<feature type="domain" description="Integrase catalytic" evidence="3">
    <location>
        <begin position="226"/>
        <end position="388"/>
    </location>
</feature>
<name>A0A919Q2R9_9ACTN</name>